<feature type="non-terminal residue" evidence="2">
    <location>
        <position position="97"/>
    </location>
</feature>
<accession>A0A699VIF1</accession>
<protein>
    <submittedName>
        <fullName evidence="2">Uncharacterized protein</fullName>
    </submittedName>
</protein>
<evidence type="ECO:0000256" key="1">
    <source>
        <dbReference type="SAM" id="MobiDB-lite"/>
    </source>
</evidence>
<feature type="region of interest" description="Disordered" evidence="1">
    <location>
        <begin position="1"/>
        <end position="97"/>
    </location>
</feature>
<feature type="compositionally biased region" description="Acidic residues" evidence="1">
    <location>
        <begin position="26"/>
        <end position="73"/>
    </location>
</feature>
<organism evidence="2">
    <name type="scientific">Tanacetum cinerariifolium</name>
    <name type="common">Dalmatian daisy</name>
    <name type="synonym">Chrysanthemum cinerariifolium</name>
    <dbReference type="NCBI Taxonomy" id="118510"/>
    <lineage>
        <taxon>Eukaryota</taxon>
        <taxon>Viridiplantae</taxon>
        <taxon>Streptophyta</taxon>
        <taxon>Embryophyta</taxon>
        <taxon>Tracheophyta</taxon>
        <taxon>Spermatophyta</taxon>
        <taxon>Magnoliopsida</taxon>
        <taxon>eudicotyledons</taxon>
        <taxon>Gunneridae</taxon>
        <taxon>Pentapetalae</taxon>
        <taxon>asterids</taxon>
        <taxon>campanulids</taxon>
        <taxon>Asterales</taxon>
        <taxon>Asteraceae</taxon>
        <taxon>Asteroideae</taxon>
        <taxon>Anthemideae</taxon>
        <taxon>Anthemidinae</taxon>
        <taxon>Tanacetum</taxon>
    </lineage>
</organism>
<comment type="caution">
    <text evidence="2">The sequence shown here is derived from an EMBL/GenBank/DDBJ whole genome shotgun (WGS) entry which is preliminary data.</text>
</comment>
<dbReference type="AlphaFoldDB" id="A0A699VIF1"/>
<name>A0A699VIF1_TANCI</name>
<evidence type="ECO:0000313" key="2">
    <source>
        <dbReference type="EMBL" id="GFD33909.1"/>
    </source>
</evidence>
<gene>
    <name evidence="2" type="ORF">Tci_905878</name>
</gene>
<sequence length="97" mass="10665">MPGPEEPEQAPPSPNYIPESDFEMHPEDDDDEDLEEDPVDYPADEGDDGDDEEESSEEEEDDEMDVEADEEEEHPAPADSVVVSLTAADQAPSAEET</sequence>
<dbReference type="EMBL" id="BKCJ011440553">
    <property type="protein sequence ID" value="GFD33909.1"/>
    <property type="molecule type" value="Genomic_DNA"/>
</dbReference>
<proteinExistence type="predicted"/>
<reference evidence="2" key="1">
    <citation type="journal article" date="2019" name="Sci. Rep.">
        <title>Draft genome of Tanacetum cinerariifolium, the natural source of mosquito coil.</title>
        <authorList>
            <person name="Yamashiro T."/>
            <person name="Shiraishi A."/>
            <person name="Satake H."/>
            <person name="Nakayama K."/>
        </authorList>
    </citation>
    <scope>NUCLEOTIDE SEQUENCE</scope>
</reference>